<dbReference type="VEuPathDB" id="VectorBase:LOC119172814"/>
<comment type="caution">
    <text evidence="2">The sequence shown here is derived from an EMBL/GenBank/DDBJ whole genome shotgun (WGS) entry which is preliminary data.</text>
</comment>
<evidence type="ECO:0000313" key="2">
    <source>
        <dbReference type="EMBL" id="KAH8038868.1"/>
    </source>
</evidence>
<gene>
    <name evidence="2" type="ORF">HPB51_003788</name>
</gene>
<reference evidence="2" key="2">
    <citation type="submission" date="2021-09" db="EMBL/GenBank/DDBJ databases">
        <authorList>
            <person name="Jia N."/>
            <person name="Wang J."/>
            <person name="Shi W."/>
            <person name="Du L."/>
            <person name="Sun Y."/>
            <person name="Zhan W."/>
            <person name="Jiang J."/>
            <person name="Wang Q."/>
            <person name="Zhang B."/>
            <person name="Ji P."/>
            <person name="Sakyi L.B."/>
            <person name="Cui X."/>
            <person name="Yuan T."/>
            <person name="Jiang B."/>
            <person name="Yang W."/>
            <person name="Lam T.T.-Y."/>
            <person name="Chang Q."/>
            <person name="Ding S."/>
            <person name="Wang X."/>
            <person name="Zhu J."/>
            <person name="Ruan X."/>
            <person name="Zhao L."/>
            <person name="Wei J."/>
            <person name="Que T."/>
            <person name="Du C."/>
            <person name="Cheng J."/>
            <person name="Dai P."/>
            <person name="Han X."/>
            <person name="Huang E."/>
            <person name="Gao Y."/>
            <person name="Liu J."/>
            <person name="Shao H."/>
            <person name="Ye R."/>
            <person name="Li L."/>
            <person name="Wei W."/>
            <person name="Wang X."/>
            <person name="Wang C."/>
            <person name="Huo Q."/>
            <person name="Li W."/>
            <person name="Guo W."/>
            <person name="Chen H."/>
            <person name="Chen S."/>
            <person name="Zhou L."/>
            <person name="Zhou L."/>
            <person name="Ni X."/>
            <person name="Tian J."/>
            <person name="Zhou Y."/>
            <person name="Sheng Y."/>
            <person name="Liu T."/>
            <person name="Pan Y."/>
            <person name="Xia L."/>
            <person name="Li J."/>
            <person name="Zhao F."/>
            <person name="Cao W."/>
        </authorList>
    </citation>
    <scope>NUCLEOTIDE SEQUENCE</scope>
    <source>
        <strain evidence="2">Rmic-2018</strain>
        <tissue evidence="2">Larvae</tissue>
    </source>
</reference>
<name>A0A9J6EXB7_RHIMP</name>
<sequence length="492" mass="54041">MSKGKEATRPPTLGRQSRPQERDKYAEKVIASMTRTSKMPNVVPRDGIKIFVRRRGGLNIAKLQVTVATAIRQAAGVSREDGKTDKFCPMVYLNVVVVSTLDERRARACARLQFIRVGDQVHEVGAYQTTPDGMVKGIIRGVPVEDTPVEIHQNIVQLRNLLAREAQRIGNTTTVIVAFEGRKAPNHVCYETVLLWCSLYRKLADACTQCARVGHRKDVCPNSSVKVCIDFGANNRAVNRAVQQPASGLVSREGSMLSNPLCLAIQVLALLGECPTVCTVFPGLARDVDVTSSGWPNEGWFSSPVDDRCWIEETTPPFIIASTWNHCRVRSVSVTTSEPLNLRAGSFHGSGLAGSKEGSMLSNPLCLAMQTQRLAKERQCEQRQQQPPHQQVERAQTSFPTTIVLTLADRGCTTVSSDSKTAVRNYARSRECVAAARVLRARNLAERTVTIRWLPAHNGKEVSPRGCTNYNQTANEAARGFTYGATQPADSI</sequence>
<feature type="region of interest" description="Disordered" evidence="1">
    <location>
        <begin position="1"/>
        <end position="24"/>
    </location>
</feature>
<reference evidence="2" key="1">
    <citation type="journal article" date="2020" name="Cell">
        <title>Large-Scale Comparative Analyses of Tick Genomes Elucidate Their Genetic Diversity and Vector Capacities.</title>
        <authorList>
            <consortium name="Tick Genome and Microbiome Consortium (TIGMIC)"/>
            <person name="Jia N."/>
            <person name="Wang J."/>
            <person name="Shi W."/>
            <person name="Du L."/>
            <person name="Sun Y."/>
            <person name="Zhan W."/>
            <person name="Jiang J.F."/>
            <person name="Wang Q."/>
            <person name="Zhang B."/>
            <person name="Ji P."/>
            <person name="Bell-Sakyi L."/>
            <person name="Cui X.M."/>
            <person name="Yuan T.T."/>
            <person name="Jiang B.G."/>
            <person name="Yang W.F."/>
            <person name="Lam T.T."/>
            <person name="Chang Q.C."/>
            <person name="Ding S.J."/>
            <person name="Wang X.J."/>
            <person name="Zhu J.G."/>
            <person name="Ruan X.D."/>
            <person name="Zhao L."/>
            <person name="Wei J.T."/>
            <person name="Ye R.Z."/>
            <person name="Que T.C."/>
            <person name="Du C.H."/>
            <person name="Zhou Y.H."/>
            <person name="Cheng J.X."/>
            <person name="Dai P.F."/>
            <person name="Guo W.B."/>
            <person name="Han X.H."/>
            <person name="Huang E.J."/>
            <person name="Li L.F."/>
            <person name="Wei W."/>
            <person name="Gao Y.C."/>
            <person name="Liu J.Z."/>
            <person name="Shao H.Z."/>
            <person name="Wang X."/>
            <person name="Wang C.C."/>
            <person name="Yang T.C."/>
            <person name="Huo Q.B."/>
            <person name="Li W."/>
            <person name="Chen H.Y."/>
            <person name="Chen S.E."/>
            <person name="Zhou L.G."/>
            <person name="Ni X.B."/>
            <person name="Tian J.H."/>
            <person name="Sheng Y."/>
            <person name="Liu T."/>
            <person name="Pan Y.S."/>
            <person name="Xia L.Y."/>
            <person name="Li J."/>
            <person name="Zhao F."/>
            <person name="Cao W.C."/>
        </authorList>
    </citation>
    <scope>NUCLEOTIDE SEQUENCE</scope>
    <source>
        <strain evidence="2">Rmic-2018</strain>
    </source>
</reference>
<evidence type="ECO:0000256" key="1">
    <source>
        <dbReference type="SAM" id="MobiDB-lite"/>
    </source>
</evidence>
<protein>
    <recommendedName>
        <fullName evidence="4">Tick transposon</fullName>
    </recommendedName>
</protein>
<dbReference type="Proteomes" id="UP000821866">
    <property type="component" value="Chromosome 1"/>
</dbReference>
<proteinExistence type="predicted"/>
<accession>A0A9J6EXB7</accession>
<evidence type="ECO:0008006" key="4">
    <source>
        <dbReference type="Google" id="ProtNLM"/>
    </source>
</evidence>
<keyword evidence="3" id="KW-1185">Reference proteome</keyword>
<organism evidence="2 3">
    <name type="scientific">Rhipicephalus microplus</name>
    <name type="common">Cattle tick</name>
    <name type="synonym">Boophilus microplus</name>
    <dbReference type="NCBI Taxonomy" id="6941"/>
    <lineage>
        <taxon>Eukaryota</taxon>
        <taxon>Metazoa</taxon>
        <taxon>Ecdysozoa</taxon>
        <taxon>Arthropoda</taxon>
        <taxon>Chelicerata</taxon>
        <taxon>Arachnida</taxon>
        <taxon>Acari</taxon>
        <taxon>Parasitiformes</taxon>
        <taxon>Ixodida</taxon>
        <taxon>Ixodoidea</taxon>
        <taxon>Ixodidae</taxon>
        <taxon>Rhipicephalinae</taxon>
        <taxon>Rhipicephalus</taxon>
        <taxon>Boophilus</taxon>
    </lineage>
</organism>
<dbReference type="EMBL" id="JABSTU010000001">
    <property type="protein sequence ID" value="KAH8038868.1"/>
    <property type="molecule type" value="Genomic_DNA"/>
</dbReference>
<evidence type="ECO:0000313" key="3">
    <source>
        <dbReference type="Proteomes" id="UP000821866"/>
    </source>
</evidence>
<dbReference type="AlphaFoldDB" id="A0A9J6EXB7"/>